<dbReference type="AlphaFoldDB" id="A0AA39L6N3"/>
<organism evidence="2 3">
    <name type="scientific">Sarocladium strictum</name>
    <name type="common">Black bundle disease fungus</name>
    <name type="synonym">Acremonium strictum</name>
    <dbReference type="NCBI Taxonomy" id="5046"/>
    <lineage>
        <taxon>Eukaryota</taxon>
        <taxon>Fungi</taxon>
        <taxon>Dikarya</taxon>
        <taxon>Ascomycota</taxon>
        <taxon>Pezizomycotina</taxon>
        <taxon>Sordariomycetes</taxon>
        <taxon>Hypocreomycetidae</taxon>
        <taxon>Hypocreales</taxon>
        <taxon>Sarocladiaceae</taxon>
        <taxon>Sarocladium</taxon>
    </lineage>
</organism>
<keyword evidence="3" id="KW-1185">Reference proteome</keyword>
<proteinExistence type="predicted"/>
<accession>A0AA39L6N3</accession>
<feature type="region of interest" description="Disordered" evidence="1">
    <location>
        <begin position="147"/>
        <end position="167"/>
    </location>
</feature>
<feature type="compositionally biased region" description="Basic residues" evidence="1">
    <location>
        <begin position="323"/>
        <end position="335"/>
    </location>
</feature>
<reference evidence="2" key="1">
    <citation type="submission" date="2022-10" db="EMBL/GenBank/DDBJ databases">
        <title>Determination and structural analysis of whole genome sequence of Sarocladium strictum F4-1.</title>
        <authorList>
            <person name="Hu L."/>
            <person name="Jiang Y."/>
        </authorList>
    </citation>
    <scope>NUCLEOTIDE SEQUENCE</scope>
    <source>
        <strain evidence="2">F4-1</strain>
    </source>
</reference>
<dbReference type="Proteomes" id="UP001175261">
    <property type="component" value="Unassembled WGS sequence"/>
</dbReference>
<gene>
    <name evidence="2" type="ORF">NLU13_6371</name>
</gene>
<protein>
    <submittedName>
        <fullName evidence="2">Uncharacterized protein</fullName>
    </submittedName>
</protein>
<sequence length="486" mass="52140">MATQNSPPKKPRLSLQIKSTQGLCTARPPRGFVSARDPASFNTLSNVYVTAIQRSAQSQIGEPLTAINNLEAFSITSPQNETQGDFKDLKYRVVTPYVANYPETPLSATCTSPQRMEIMFPSVMTATPPLSAGPVESTVSSRAFSFSEAETTRSDASNAPMSPVETRPFCGRLPPTLSPDVLPPYNHPHSLHSILRNSPLPPRTAIPPPSPRRQSLRLAEKAARKVNYNNPLTQEIVTTKYIKSHIDLLCEDGSPSTPSGSSPAEKQGDGLDVVLKLAPNEIQDGGQTPGPYEEMRRRMAGLHSSTPGGSSPSTASPSGPTGIKKRRKKEKRRQWRWTIGQENEEGDDNISGAEAAVRAAMRAKSEDDMPTPLAINRSATYQQCPDVPTPTIESADSADDSCDVVMSDAEDSSRATSVDVECLALDDGEREGSTPVGPKAPYPAAFGNGKGDTPIPELALKGDTPIPELAAKRDTPVPPEYASLDA</sequence>
<feature type="region of interest" description="Disordered" evidence="1">
    <location>
        <begin position="300"/>
        <end position="350"/>
    </location>
</feature>
<name>A0AA39L6N3_SARSR</name>
<feature type="region of interest" description="Disordered" evidence="1">
    <location>
        <begin position="195"/>
        <end position="217"/>
    </location>
</feature>
<evidence type="ECO:0000313" key="2">
    <source>
        <dbReference type="EMBL" id="KAK0386536.1"/>
    </source>
</evidence>
<dbReference type="EMBL" id="JAPDFR010000005">
    <property type="protein sequence ID" value="KAK0386536.1"/>
    <property type="molecule type" value="Genomic_DNA"/>
</dbReference>
<feature type="compositionally biased region" description="Low complexity" evidence="1">
    <location>
        <begin position="304"/>
        <end position="322"/>
    </location>
</feature>
<feature type="region of interest" description="Disordered" evidence="1">
    <location>
        <begin position="427"/>
        <end position="486"/>
    </location>
</feature>
<evidence type="ECO:0000313" key="3">
    <source>
        <dbReference type="Proteomes" id="UP001175261"/>
    </source>
</evidence>
<feature type="compositionally biased region" description="Pro residues" evidence="1">
    <location>
        <begin position="199"/>
        <end position="211"/>
    </location>
</feature>
<comment type="caution">
    <text evidence="2">The sequence shown here is derived from an EMBL/GenBank/DDBJ whole genome shotgun (WGS) entry which is preliminary data.</text>
</comment>
<evidence type="ECO:0000256" key="1">
    <source>
        <dbReference type="SAM" id="MobiDB-lite"/>
    </source>
</evidence>